<feature type="domain" description="GP-PDE" evidence="8">
    <location>
        <begin position="26"/>
        <end position="354"/>
    </location>
</feature>
<evidence type="ECO:0000256" key="7">
    <source>
        <dbReference type="SAM" id="SignalP"/>
    </source>
</evidence>
<dbReference type="VEuPathDB" id="CryptoDB:Vbra_19554"/>
<dbReference type="PANTHER" id="PTHR43620">
    <property type="entry name" value="GLYCEROPHOSPHORYL DIESTER PHOSPHODIESTERASE"/>
    <property type="match status" value="1"/>
</dbReference>
<dbReference type="GO" id="GO:0008889">
    <property type="term" value="F:glycerophosphodiester phosphodiesterase activity"/>
    <property type="evidence" value="ECO:0007669"/>
    <property type="project" value="UniProtKB-EC"/>
</dbReference>
<dbReference type="Gene3D" id="3.20.20.190">
    <property type="entry name" value="Phosphatidylinositol (PI) phosphodiesterase"/>
    <property type="match status" value="1"/>
</dbReference>
<dbReference type="OMA" id="ARHEPNI"/>
<dbReference type="GO" id="GO:0006071">
    <property type="term" value="P:glycerol metabolic process"/>
    <property type="evidence" value="ECO:0007669"/>
    <property type="project" value="UniProtKB-KW"/>
</dbReference>
<gene>
    <name evidence="9" type="ORF">Vbra_19554</name>
</gene>
<dbReference type="AlphaFoldDB" id="A0A0G4H3U3"/>
<proteinExistence type="inferred from homology"/>
<protein>
    <recommendedName>
        <fullName evidence="2">glycerophosphodiester phosphodiesterase</fullName>
        <ecNumber evidence="2">3.1.4.46</ecNumber>
    </recommendedName>
</protein>
<dbReference type="Proteomes" id="UP000041254">
    <property type="component" value="Unassembled WGS sequence"/>
</dbReference>
<keyword evidence="4" id="KW-0319">Glycerol metabolism</keyword>
<dbReference type="PANTHER" id="PTHR43620:SF7">
    <property type="entry name" value="GLYCEROPHOSPHODIESTER PHOSPHODIESTERASE GDPD5-RELATED"/>
    <property type="match status" value="1"/>
</dbReference>
<sequence>MSCHTVSILLSIASLATIAFCQVEYPLVIAHRGASGYIPEHTLAAYAIAILQGSDYVEPDLVMTKDGHLIARHDNVLDLTTDIAERAEFADRKTTKSVDGKESEGWFSEDFTLEEIKTLRAIERIPETRPANTRFDRMFEVPTLEEIVSLVQAMESVVNRTIGVYPETKHPSHFASLDLQMEEPLFAVLTENGYSGPDAPVFIQSFEVANLQKLAGMTEIPLVQLLDSSGQPFDQVLSNGTLTYDEMATADGLKAIAEYASGVGPEKYHFIMPRADDDTLSADTKTTFVDDAHAAGLVVHPFTFRAENEFLPLNFRNGTDETAIGDMIGEMELFLEAGIDGVFVDHPDIGKQGVEDFVNSRLL</sequence>
<organism evidence="9 10">
    <name type="scientific">Vitrella brassicaformis (strain CCMP3155)</name>
    <dbReference type="NCBI Taxonomy" id="1169540"/>
    <lineage>
        <taxon>Eukaryota</taxon>
        <taxon>Sar</taxon>
        <taxon>Alveolata</taxon>
        <taxon>Colpodellida</taxon>
        <taxon>Vitrellaceae</taxon>
        <taxon>Vitrella</taxon>
    </lineage>
</organism>
<evidence type="ECO:0000256" key="6">
    <source>
        <dbReference type="ARBA" id="ARBA00047512"/>
    </source>
</evidence>
<comment type="catalytic activity">
    <reaction evidence="6">
        <text>a sn-glycero-3-phosphodiester + H2O = an alcohol + sn-glycerol 3-phosphate + H(+)</text>
        <dbReference type="Rhea" id="RHEA:12969"/>
        <dbReference type="ChEBI" id="CHEBI:15377"/>
        <dbReference type="ChEBI" id="CHEBI:15378"/>
        <dbReference type="ChEBI" id="CHEBI:30879"/>
        <dbReference type="ChEBI" id="CHEBI:57597"/>
        <dbReference type="ChEBI" id="CHEBI:83408"/>
        <dbReference type="EC" id="3.1.4.46"/>
    </reaction>
</comment>
<evidence type="ECO:0000256" key="2">
    <source>
        <dbReference type="ARBA" id="ARBA00012247"/>
    </source>
</evidence>
<dbReference type="STRING" id="1169540.A0A0G4H3U3"/>
<dbReference type="InParanoid" id="A0A0G4H3U3"/>
<feature type="signal peptide" evidence="7">
    <location>
        <begin position="1"/>
        <end position="21"/>
    </location>
</feature>
<dbReference type="Pfam" id="PF03009">
    <property type="entry name" value="GDPD"/>
    <property type="match status" value="1"/>
</dbReference>
<dbReference type="EC" id="3.1.4.46" evidence="2"/>
<dbReference type="InterPro" id="IPR017946">
    <property type="entry name" value="PLC-like_Pdiesterase_TIM-brl"/>
</dbReference>
<feature type="chain" id="PRO_5005191069" description="glycerophosphodiester phosphodiesterase" evidence="7">
    <location>
        <begin position="22"/>
        <end position="363"/>
    </location>
</feature>
<evidence type="ECO:0000313" key="9">
    <source>
        <dbReference type="EMBL" id="CEM38207.1"/>
    </source>
</evidence>
<dbReference type="PROSITE" id="PS51704">
    <property type="entry name" value="GP_PDE"/>
    <property type="match status" value="1"/>
</dbReference>
<reference evidence="9 10" key="1">
    <citation type="submission" date="2014-11" db="EMBL/GenBank/DDBJ databases">
        <authorList>
            <person name="Zhu J."/>
            <person name="Qi W."/>
            <person name="Song R."/>
        </authorList>
    </citation>
    <scope>NUCLEOTIDE SEQUENCE [LARGE SCALE GENOMIC DNA]</scope>
</reference>
<dbReference type="EMBL" id="CDMY01000973">
    <property type="protein sequence ID" value="CEM38207.1"/>
    <property type="molecule type" value="Genomic_DNA"/>
</dbReference>
<keyword evidence="10" id="KW-1185">Reference proteome</keyword>
<dbReference type="CDD" id="cd08602">
    <property type="entry name" value="GDPD_ScGlpQ1_like"/>
    <property type="match status" value="1"/>
</dbReference>
<dbReference type="OrthoDB" id="1058301at2759"/>
<dbReference type="GO" id="GO:0006629">
    <property type="term" value="P:lipid metabolic process"/>
    <property type="evidence" value="ECO:0007669"/>
    <property type="project" value="InterPro"/>
</dbReference>
<name>A0A0G4H3U3_VITBC</name>
<evidence type="ECO:0000256" key="4">
    <source>
        <dbReference type="ARBA" id="ARBA00022798"/>
    </source>
</evidence>
<accession>A0A0G4H3U3</accession>
<evidence type="ECO:0000256" key="3">
    <source>
        <dbReference type="ARBA" id="ARBA00022729"/>
    </source>
</evidence>
<dbReference type="InterPro" id="IPR030395">
    <property type="entry name" value="GP_PDE_dom"/>
</dbReference>
<evidence type="ECO:0000259" key="8">
    <source>
        <dbReference type="PROSITE" id="PS51704"/>
    </source>
</evidence>
<comment type="similarity">
    <text evidence="1">Belongs to the glycerophosphoryl diester phosphodiesterase family.</text>
</comment>
<keyword evidence="5" id="KW-0378">Hydrolase</keyword>
<dbReference type="SUPFAM" id="SSF51695">
    <property type="entry name" value="PLC-like phosphodiesterases"/>
    <property type="match status" value="1"/>
</dbReference>
<evidence type="ECO:0000256" key="5">
    <source>
        <dbReference type="ARBA" id="ARBA00022801"/>
    </source>
</evidence>
<evidence type="ECO:0000256" key="1">
    <source>
        <dbReference type="ARBA" id="ARBA00007277"/>
    </source>
</evidence>
<keyword evidence="3 7" id="KW-0732">Signal</keyword>
<evidence type="ECO:0000313" key="10">
    <source>
        <dbReference type="Proteomes" id="UP000041254"/>
    </source>
</evidence>